<dbReference type="Proteomes" id="UP000004913">
    <property type="component" value="Unassembled WGS sequence"/>
</dbReference>
<dbReference type="EMBL" id="ADLV01000015">
    <property type="protein sequence ID" value="EGK02688.1"/>
    <property type="molecule type" value="Genomic_DNA"/>
</dbReference>
<sequence length="82" mass="9730">MNQGKRIKLFNFYRRPVGAYCIRPHNKISQPGVYNTPLQEAENSFMNFDAFALVMNCYHYNTTCLFVSCRLKNIFYKITTNY</sequence>
<protein>
    <submittedName>
        <fullName evidence="1">Uncharacterized protein</fullName>
    </submittedName>
</protein>
<reference evidence="1 2" key="1">
    <citation type="submission" date="2011-04" db="EMBL/GenBank/DDBJ databases">
        <title>The Genome Sequence of Dysgonomonas gadei ATCC BAA-286.</title>
        <authorList>
            <consortium name="The Broad Institute Genome Sequencing Platform"/>
            <person name="Earl A."/>
            <person name="Ward D."/>
            <person name="Feldgarden M."/>
            <person name="Gevers D."/>
            <person name="Pudlo N."/>
            <person name="Martens E."/>
            <person name="Allen-Vercoe E."/>
            <person name="Young S.K."/>
            <person name="Zeng Q."/>
            <person name="Gargeya S."/>
            <person name="Fitzgerald M."/>
            <person name="Haas B."/>
            <person name="Abouelleil A."/>
            <person name="Alvarado L."/>
            <person name="Arachchi H.M."/>
            <person name="Berlin A."/>
            <person name="Brown A."/>
            <person name="Chapman S.B."/>
            <person name="Chen Z."/>
            <person name="Dunbar C."/>
            <person name="Freedman E."/>
            <person name="Gearin G."/>
            <person name="Gellesch M."/>
            <person name="Goldberg J."/>
            <person name="Griggs A."/>
            <person name="Gujja S."/>
            <person name="Heiman D."/>
            <person name="Howarth C."/>
            <person name="Larson L."/>
            <person name="Lui A."/>
            <person name="MacDonald P.J.P."/>
            <person name="Mehta T."/>
            <person name="Montmayeur A."/>
            <person name="Murphy C."/>
            <person name="Neiman D."/>
            <person name="Pearson M."/>
            <person name="Priest M."/>
            <person name="Roberts A."/>
            <person name="Saif S."/>
            <person name="Shea T."/>
            <person name="Shenoy N."/>
            <person name="Sisk P."/>
            <person name="Stolte C."/>
            <person name="Sykes S."/>
            <person name="Yandava C."/>
            <person name="Wortman J."/>
            <person name="Nusbaum C."/>
            <person name="Birren B."/>
        </authorList>
    </citation>
    <scope>NUCLEOTIDE SEQUENCE [LARGE SCALE GENOMIC DNA]</scope>
    <source>
        <strain evidence="1 2">ATCC BAA-286</strain>
    </source>
</reference>
<evidence type="ECO:0000313" key="2">
    <source>
        <dbReference type="Proteomes" id="UP000004913"/>
    </source>
</evidence>
<dbReference type="AlphaFoldDB" id="F5IVN8"/>
<proteinExistence type="predicted"/>
<accession>F5IVN8</accession>
<dbReference type="STRING" id="742766.HMPREF9455_00938"/>
<keyword evidence="2" id="KW-1185">Reference proteome</keyword>
<dbReference type="HOGENOM" id="CLU_2552867_0_0_10"/>
<gene>
    <name evidence="1" type="ORF">HMPREF9455_00938</name>
</gene>
<name>F5IVN8_9BACT</name>
<evidence type="ECO:0000313" key="1">
    <source>
        <dbReference type="EMBL" id="EGK02688.1"/>
    </source>
</evidence>
<comment type="caution">
    <text evidence="1">The sequence shown here is derived from an EMBL/GenBank/DDBJ whole genome shotgun (WGS) entry which is preliminary data.</text>
</comment>
<organism evidence="1 2">
    <name type="scientific">Dysgonomonas gadei ATCC BAA-286</name>
    <dbReference type="NCBI Taxonomy" id="742766"/>
    <lineage>
        <taxon>Bacteria</taxon>
        <taxon>Pseudomonadati</taxon>
        <taxon>Bacteroidota</taxon>
        <taxon>Bacteroidia</taxon>
        <taxon>Bacteroidales</taxon>
        <taxon>Dysgonomonadaceae</taxon>
        <taxon>Dysgonomonas</taxon>
    </lineage>
</organism>